<comment type="function">
    <text evidence="1">Catalyzes the hydroxylation of the N(6)-(4-aminobutyl)-L-lysine intermediate produced by deoxyhypusine synthase/DHPS on a critical lysine of the eukaryotic translation initiation factor 5A/eIF-5A. This is the second step of the post-translational modification of that lysine into an unusual amino acid residue named hypusine. Hypusination is unique to mature eIF-5A factor and is essential for its function.</text>
</comment>
<dbReference type="InterPro" id="IPR004155">
    <property type="entry name" value="PBS_lyase_HEAT"/>
</dbReference>
<dbReference type="InterPro" id="IPR016024">
    <property type="entry name" value="ARM-type_fold"/>
</dbReference>
<accession>A0ABS5BYE3</accession>
<feature type="region of interest" description="Disordered" evidence="2">
    <location>
        <begin position="18"/>
        <end position="52"/>
    </location>
</feature>
<organism evidence="3 4">
    <name type="scientific">Gemmata palustris</name>
    <dbReference type="NCBI Taxonomy" id="2822762"/>
    <lineage>
        <taxon>Bacteria</taxon>
        <taxon>Pseudomonadati</taxon>
        <taxon>Planctomycetota</taxon>
        <taxon>Planctomycetia</taxon>
        <taxon>Gemmatales</taxon>
        <taxon>Gemmataceae</taxon>
        <taxon>Gemmata</taxon>
    </lineage>
</organism>
<sequence length="765" mass="79222">MRHLALFTLLLGIGFTGGCGKKPAAPPPDDGDKTGDTSKSNPTPPLDEATAWRSKQLTGLKNSQDAPRRSAIDELSYLVLEDPATGPALVEMLKDKGTSGAGHTRTNQINSTREAAAIALLKAGPKGEALLKDRGLAILREGLSDPSATIREHSAYTIGQLGPLAKSLAPDVQKLCNDKDANVRGAAFDALRVTGVADPVALAKLLKHENAEVKRLAGELIPLIPDVPEGAVDPLSEALASDNANIQTSAATGLATAGPKAASAVPRLIEAITKYYPKEYDQKPRRTTNVEAAFWLSLARIGEPAVAPTAKLLEHTNVMVRAHAARTLGEIGAPAKAAKDALKKALTDRTINVSGEAAVALCILGESQDDAVNLIKQALAVPTEGVAAFAIDAITRMREPGKPLIPLALAKVTDPNPFTRFAVVTLIGKLPPDEATKHAADLGQLATDEEPDIRRLVARTLEQLGTHSSPAADALGKALTTEKVLDIRDQFVEALVAMEAGAKPALPALLPLITEKGLLVPLRVKAIAAVAAADPGSPEVAVALVKAASDDEGAIRAAAATAMGRINPLPPDALNTLVKMAKSDARNGPRIAALHALTVAGPRARPARSELEAMSTGPQPGLAIWAKVALASVDGAVSQSAPLVRAGLTDRNAAVRASASEALLVIGPTTADLPALLKLFRDDGTTARIAAATATGRLGAAAKDAVPLLVRQLDDREAEVRLAAAEALGRIGAASLPAVAKLKELRSDPLVKVAAQRALDKIGVK</sequence>
<dbReference type="InterPro" id="IPR021133">
    <property type="entry name" value="HEAT_type_2"/>
</dbReference>
<keyword evidence="4" id="KW-1185">Reference proteome</keyword>
<dbReference type="Gene3D" id="1.25.10.10">
    <property type="entry name" value="Leucine-rich Repeat Variant"/>
    <property type="match status" value="5"/>
</dbReference>
<proteinExistence type="predicted"/>
<dbReference type="PROSITE" id="PS50077">
    <property type="entry name" value="HEAT_REPEAT"/>
    <property type="match status" value="1"/>
</dbReference>
<dbReference type="PROSITE" id="PS51257">
    <property type="entry name" value="PROKAR_LIPOPROTEIN"/>
    <property type="match status" value="1"/>
</dbReference>
<evidence type="ECO:0000256" key="2">
    <source>
        <dbReference type="SAM" id="MobiDB-lite"/>
    </source>
</evidence>
<name>A0ABS5BYE3_9BACT</name>
<dbReference type="PANTHER" id="PTHR12697:SF5">
    <property type="entry name" value="DEOXYHYPUSINE HYDROXYLASE"/>
    <property type="match status" value="1"/>
</dbReference>
<dbReference type="Proteomes" id="UP000676565">
    <property type="component" value="Unassembled WGS sequence"/>
</dbReference>
<dbReference type="Pfam" id="PF13646">
    <property type="entry name" value="HEAT_2"/>
    <property type="match status" value="4"/>
</dbReference>
<dbReference type="InterPro" id="IPR011989">
    <property type="entry name" value="ARM-like"/>
</dbReference>
<dbReference type="PANTHER" id="PTHR12697">
    <property type="entry name" value="PBS LYASE HEAT-LIKE PROTEIN"/>
    <property type="match status" value="1"/>
</dbReference>
<comment type="caution">
    <text evidence="3">The sequence shown here is derived from an EMBL/GenBank/DDBJ whole genome shotgun (WGS) entry which is preliminary data.</text>
</comment>
<protein>
    <submittedName>
        <fullName evidence="3">HEAT repeat domain-containing protein</fullName>
    </submittedName>
</protein>
<dbReference type="SMART" id="SM00567">
    <property type="entry name" value="EZ_HEAT"/>
    <property type="match status" value="9"/>
</dbReference>
<evidence type="ECO:0000256" key="1">
    <source>
        <dbReference type="ARBA" id="ARBA00045876"/>
    </source>
</evidence>
<dbReference type="SUPFAM" id="SSF48371">
    <property type="entry name" value="ARM repeat"/>
    <property type="match status" value="3"/>
</dbReference>
<gene>
    <name evidence="3" type="ORF">J8F10_26245</name>
</gene>
<dbReference type="EMBL" id="JAGKQQ010000001">
    <property type="protein sequence ID" value="MBP3958762.1"/>
    <property type="molecule type" value="Genomic_DNA"/>
</dbReference>
<reference evidence="3 4" key="1">
    <citation type="submission" date="2021-04" db="EMBL/GenBank/DDBJ databases">
        <authorList>
            <person name="Ivanova A."/>
        </authorList>
    </citation>
    <scope>NUCLEOTIDE SEQUENCE [LARGE SCALE GENOMIC DNA]</scope>
    <source>
        <strain evidence="3 4">G18</strain>
    </source>
</reference>
<evidence type="ECO:0000313" key="4">
    <source>
        <dbReference type="Proteomes" id="UP000676565"/>
    </source>
</evidence>
<dbReference type="RefSeq" id="WP_210659053.1">
    <property type="nucleotide sequence ID" value="NZ_JAGKQQ010000001.1"/>
</dbReference>
<evidence type="ECO:0000313" key="3">
    <source>
        <dbReference type="EMBL" id="MBP3958762.1"/>
    </source>
</evidence>